<evidence type="ECO:0000313" key="1">
    <source>
        <dbReference type="EMBL" id="GIG42003.1"/>
    </source>
</evidence>
<dbReference type="SUPFAM" id="SSF160631">
    <property type="entry name" value="SMI1/KNR4-like"/>
    <property type="match status" value="1"/>
</dbReference>
<accession>A0A919PHI6</accession>
<gene>
    <name evidence="1" type="ORF">Dsi01nite_000440</name>
</gene>
<dbReference type="Pfam" id="PF19944">
    <property type="entry name" value="DUF6406"/>
    <property type="match status" value="1"/>
</dbReference>
<sequence length="262" mass="28575">MAEVIVATLEPSTVAFLDDEGSRCGALSMNPSPPRLRLAVATVDGESKHVLLLGDTFVVRGRTWRFEDVVFHRSTSWIAELRYVPPGAPPYRPPAEPRDYVEVELRHFGTVDEAEIVRLEQDLGRRLPPMFRMWLAHSNGAAPVREVSIPGTPVTLGPAHPILGVHPDEVTRDIRFGQRQAGAQFSDLHVVIALGRSGSFAVGVAATNLDGIFMLREDVRVEIPYAEGGQRFVSPPLYQVASGIGEFCAALQPVPPATAVVR</sequence>
<dbReference type="EMBL" id="BONQ01000002">
    <property type="protein sequence ID" value="GIG42003.1"/>
    <property type="molecule type" value="Genomic_DNA"/>
</dbReference>
<organism evidence="1 2">
    <name type="scientific">Dactylosporangium siamense</name>
    <dbReference type="NCBI Taxonomy" id="685454"/>
    <lineage>
        <taxon>Bacteria</taxon>
        <taxon>Bacillati</taxon>
        <taxon>Actinomycetota</taxon>
        <taxon>Actinomycetes</taxon>
        <taxon>Micromonosporales</taxon>
        <taxon>Micromonosporaceae</taxon>
        <taxon>Dactylosporangium</taxon>
    </lineage>
</organism>
<protein>
    <recommendedName>
        <fullName evidence="3">SMI1/KNR4 family protein</fullName>
    </recommendedName>
</protein>
<dbReference type="AlphaFoldDB" id="A0A919PHI6"/>
<evidence type="ECO:0008006" key="3">
    <source>
        <dbReference type="Google" id="ProtNLM"/>
    </source>
</evidence>
<comment type="caution">
    <text evidence="1">The sequence shown here is derived from an EMBL/GenBank/DDBJ whole genome shotgun (WGS) entry which is preliminary data.</text>
</comment>
<evidence type="ECO:0000313" key="2">
    <source>
        <dbReference type="Proteomes" id="UP000660611"/>
    </source>
</evidence>
<proteinExistence type="predicted"/>
<reference evidence="1" key="1">
    <citation type="submission" date="2021-01" db="EMBL/GenBank/DDBJ databases">
        <title>Whole genome shotgun sequence of Dactylosporangium siamense NBRC 106093.</title>
        <authorList>
            <person name="Komaki H."/>
            <person name="Tamura T."/>
        </authorList>
    </citation>
    <scope>NUCLEOTIDE SEQUENCE</scope>
    <source>
        <strain evidence="1">NBRC 106093</strain>
    </source>
</reference>
<keyword evidence="2" id="KW-1185">Reference proteome</keyword>
<dbReference type="InterPro" id="IPR045642">
    <property type="entry name" value="DUF6406"/>
</dbReference>
<dbReference type="InterPro" id="IPR037883">
    <property type="entry name" value="Knr4/Smi1-like_sf"/>
</dbReference>
<name>A0A919PHI6_9ACTN</name>
<dbReference type="Proteomes" id="UP000660611">
    <property type="component" value="Unassembled WGS sequence"/>
</dbReference>